<dbReference type="PROSITE" id="PS50987">
    <property type="entry name" value="HTH_ARSR_2"/>
    <property type="match status" value="1"/>
</dbReference>
<feature type="domain" description="HTH arsR-type" evidence="4">
    <location>
        <begin position="1"/>
        <end position="93"/>
    </location>
</feature>
<dbReference type="Gene3D" id="1.10.10.10">
    <property type="entry name" value="Winged helix-like DNA-binding domain superfamily/Winged helix DNA-binding domain"/>
    <property type="match status" value="1"/>
</dbReference>
<dbReference type="GO" id="GO:0003677">
    <property type="term" value="F:DNA binding"/>
    <property type="evidence" value="ECO:0007669"/>
    <property type="project" value="UniProtKB-KW"/>
</dbReference>
<accession>A0A8I1KJ04</accession>
<dbReference type="InterPro" id="IPR036388">
    <property type="entry name" value="WH-like_DNA-bd_sf"/>
</dbReference>
<evidence type="ECO:0000256" key="3">
    <source>
        <dbReference type="ARBA" id="ARBA00023163"/>
    </source>
</evidence>
<dbReference type="SUPFAM" id="SSF46785">
    <property type="entry name" value="Winged helix' DNA-binding domain"/>
    <property type="match status" value="1"/>
</dbReference>
<dbReference type="InterPro" id="IPR036390">
    <property type="entry name" value="WH_DNA-bd_sf"/>
</dbReference>
<dbReference type="PRINTS" id="PR00778">
    <property type="entry name" value="HTHARSR"/>
</dbReference>
<evidence type="ECO:0000256" key="2">
    <source>
        <dbReference type="ARBA" id="ARBA00023125"/>
    </source>
</evidence>
<dbReference type="PANTHER" id="PTHR33154:SF28">
    <property type="entry name" value="HTH-TYPE TRANSCRIPTIONAL REGULATOR YGAV-RELATED"/>
    <property type="match status" value="1"/>
</dbReference>
<keyword evidence="2" id="KW-0238">DNA-binding</keyword>
<keyword evidence="6" id="KW-1185">Reference proteome</keyword>
<proteinExistence type="predicted"/>
<dbReference type="SMART" id="SM00418">
    <property type="entry name" value="HTH_ARSR"/>
    <property type="match status" value="1"/>
</dbReference>
<sequence length="93" mass="10317">MKGHAEAAAEMLKQLANSHRLLILCQLIGGEKSVGELCEVIELSQSAVSQHLAKLRESGIVSAEKRGQMVYYRLCSMEVHALLSTLYLIYCRP</sequence>
<name>A0A8I1KJ04_9HYPH</name>
<dbReference type="NCBIfam" id="NF033788">
    <property type="entry name" value="HTH_metalloreg"/>
    <property type="match status" value="1"/>
</dbReference>
<dbReference type="InterPro" id="IPR001845">
    <property type="entry name" value="HTH_ArsR_DNA-bd_dom"/>
</dbReference>
<reference evidence="5 6" key="1">
    <citation type="submission" date="2020-12" db="EMBL/GenBank/DDBJ databases">
        <title>Revised draft genomes of Rhodomicrobium vannielii ATCC 17100 and Rhodomicrobium udaipurense JA643.</title>
        <authorList>
            <person name="Conners E.M."/>
            <person name="Davenport E.J."/>
            <person name="Bose A."/>
        </authorList>
    </citation>
    <scope>NUCLEOTIDE SEQUENCE [LARGE SCALE GENOMIC DNA]</scope>
    <source>
        <strain evidence="5 6">JA643</strain>
    </source>
</reference>
<dbReference type="InterPro" id="IPR051081">
    <property type="entry name" value="HTH_MetalResp_TranReg"/>
</dbReference>
<evidence type="ECO:0000313" key="5">
    <source>
        <dbReference type="EMBL" id="MBJ7542321.1"/>
    </source>
</evidence>
<dbReference type="Proteomes" id="UP000623250">
    <property type="component" value="Unassembled WGS sequence"/>
</dbReference>
<evidence type="ECO:0000256" key="1">
    <source>
        <dbReference type="ARBA" id="ARBA00023015"/>
    </source>
</evidence>
<dbReference type="EMBL" id="JAEMUK010000004">
    <property type="protein sequence ID" value="MBJ7542321.1"/>
    <property type="molecule type" value="Genomic_DNA"/>
</dbReference>
<dbReference type="AlphaFoldDB" id="A0A8I1KJ04"/>
<keyword evidence="1" id="KW-0805">Transcription regulation</keyword>
<evidence type="ECO:0000259" key="4">
    <source>
        <dbReference type="PROSITE" id="PS50987"/>
    </source>
</evidence>
<dbReference type="CDD" id="cd00090">
    <property type="entry name" value="HTH_ARSR"/>
    <property type="match status" value="1"/>
</dbReference>
<dbReference type="InterPro" id="IPR011991">
    <property type="entry name" value="ArsR-like_HTH"/>
</dbReference>
<protein>
    <submittedName>
        <fullName evidence="5">Helix-turn-helix transcriptional regulator</fullName>
    </submittedName>
</protein>
<dbReference type="Pfam" id="PF01022">
    <property type="entry name" value="HTH_5"/>
    <property type="match status" value="1"/>
</dbReference>
<comment type="caution">
    <text evidence="5">The sequence shown here is derived from an EMBL/GenBank/DDBJ whole genome shotgun (WGS) entry which is preliminary data.</text>
</comment>
<evidence type="ECO:0000313" key="6">
    <source>
        <dbReference type="Proteomes" id="UP000623250"/>
    </source>
</evidence>
<dbReference type="GO" id="GO:0003700">
    <property type="term" value="F:DNA-binding transcription factor activity"/>
    <property type="evidence" value="ECO:0007669"/>
    <property type="project" value="InterPro"/>
</dbReference>
<dbReference type="PANTHER" id="PTHR33154">
    <property type="entry name" value="TRANSCRIPTIONAL REGULATOR, ARSR FAMILY"/>
    <property type="match status" value="1"/>
</dbReference>
<keyword evidence="3" id="KW-0804">Transcription</keyword>
<organism evidence="5 6">
    <name type="scientific">Rhodomicrobium udaipurense</name>
    <dbReference type="NCBI Taxonomy" id="1202716"/>
    <lineage>
        <taxon>Bacteria</taxon>
        <taxon>Pseudomonadati</taxon>
        <taxon>Pseudomonadota</taxon>
        <taxon>Alphaproteobacteria</taxon>
        <taxon>Hyphomicrobiales</taxon>
        <taxon>Hyphomicrobiaceae</taxon>
        <taxon>Rhodomicrobium</taxon>
    </lineage>
</organism>
<gene>
    <name evidence="5" type="ORF">JDN41_01970</name>
</gene>